<reference evidence="2" key="1">
    <citation type="journal article" date="2020" name="Stud. Mycol.">
        <title>101 Dothideomycetes genomes: a test case for predicting lifestyles and emergence of pathogens.</title>
        <authorList>
            <person name="Haridas S."/>
            <person name="Albert R."/>
            <person name="Binder M."/>
            <person name="Bloem J."/>
            <person name="Labutti K."/>
            <person name="Salamov A."/>
            <person name="Andreopoulos B."/>
            <person name="Baker S."/>
            <person name="Barry K."/>
            <person name="Bills G."/>
            <person name="Bluhm B."/>
            <person name="Cannon C."/>
            <person name="Castanera R."/>
            <person name="Culley D."/>
            <person name="Daum C."/>
            <person name="Ezra D."/>
            <person name="Gonzalez J."/>
            <person name="Henrissat B."/>
            <person name="Kuo A."/>
            <person name="Liang C."/>
            <person name="Lipzen A."/>
            <person name="Lutzoni F."/>
            <person name="Magnuson J."/>
            <person name="Mondo S."/>
            <person name="Nolan M."/>
            <person name="Ohm R."/>
            <person name="Pangilinan J."/>
            <person name="Park H.-J."/>
            <person name="Ramirez L."/>
            <person name="Alfaro M."/>
            <person name="Sun H."/>
            <person name="Tritt A."/>
            <person name="Yoshinaga Y."/>
            <person name="Zwiers L.-H."/>
            <person name="Turgeon B."/>
            <person name="Goodwin S."/>
            <person name="Spatafora J."/>
            <person name="Crous P."/>
            <person name="Grigoriev I."/>
        </authorList>
    </citation>
    <scope>NUCLEOTIDE SEQUENCE</scope>
    <source>
        <strain evidence="2">CBS 161.51</strain>
    </source>
</reference>
<organism evidence="2 3">
    <name type="scientific">Clathrospora elynae</name>
    <dbReference type="NCBI Taxonomy" id="706981"/>
    <lineage>
        <taxon>Eukaryota</taxon>
        <taxon>Fungi</taxon>
        <taxon>Dikarya</taxon>
        <taxon>Ascomycota</taxon>
        <taxon>Pezizomycotina</taxon>
        <taxon>Dothideomycetes</taxon>
        <taxon>Pleosporomycetidae</taxon>
        <taxon>Pleosporales</taxon>
        <taxon>Diademaceae</taxon>
        <taxon>Clathrospora</taxon>
    </lineage>
</organism>
<dbReference type="PANTHER" id="PTHR33112:SF16">
    <property type="entry name" value="HETEROKARYON INCOMPATIBILITY DOMAIN-CONTAINING PROTEIN"/>
    <property type="match status" value="1"/>
</dbReference>
<dbReference type="Pfam" id="PF06985">
    <property type="entry name" value="HET"/>
    <property type="match status" value="1"/>
</dbReference>
<feature type="domain" description="Heterokaryon incompatibility" evidence="1">
    <location>
        <begin position="2"/>
        <end position="68"/>
    </location>
</feature>
<dbReference type="PANTHER" id="PTHR33112">
    <property type="entry name" value="DOMAIN PROTEIN, PUTATIVE-RELATED"/>
    <property type="match status" value="1"/>
</dbReference>
<protein>
    <recommendedName>
        <fullName evidence="1">Heterokaryon incompatibility domain-containing protein</fullName>
    </recommendedName>
</protein>
<evidence type="ECO:0000259" key="1">
    <source>
        <dbReference type="Pfam" id="PF06985"/>
    </source>
</evidence>
<keyword evidence="3" id="KW-1185">Reference proteome</keyword>
<gene>
    <name evidence="2" type="ORF">EJ02DRAFT_401644</name>
</gene>
<accession>A0A6A5SQ84</accession>
<name>A0A6A5SQ84_9PLEO</name>
<dbReference type="InterPro" id="IPR010730">
    <property type="entry name" value="HET"/>
</dbReference>
<dbReference type="Proteomes" id="UP000800038">
    <property type="component" value="Unassembled WGS sequence"/>
</dbReference>
<dbReference type="AlphaFoldDB" id="A0A6A5SQ84"/>
<dbReference type="EMBL" id="ML976031">
    <property type="protein sequence ID" value="KAF1942795.1"/>
    <property type="molecule type" value="Genomic_DNA"/>
</dbReference>
<proteinExistence type="predicted"/>
<sequence length="196" mass="22320">MTRAIQDAVTTARAVAIRYLWVDALCIIQGDVKDRTNESKRISLVYANAFVTLCALTGSSYLESFLDRNPAITFKFGSNTRPTIQRVCNLRHQHLSAYQKMKHYQDPRTVDSILGAAGEACSGNFRHEMQQLRQHQDYKHIYERWYTLAGDYSSRKLTDVRDKFPAISGLAALLAAETGDEFIARLWESHLLYGLL</sequence>
<evidence type="ECO:0000313" key="3">
    <source>
        <dbReference type="Proteomes" id="UP000800038"/>
    </source>
</evidence>
<evidence type="ECO:0000313" key="2">
    <source>
        <dbReference type="EMBL" id="KAF1942795.1"/>
    </source>
</evidence>
<dbReference type="OrthoDB" id="2958217at2759"/>